<evidence type="ECO:0000313" key="2">
    <source>
        <dbReference type="Proteomes" id="UP000004713"/>
    </source>
</evidence>
<gene>
    <name evidence="1" type="ORF">BACSTE_02026</name>
</gene>
<dbReference type="EMBL" id="ABFZ02000019">
    <property type="protein sequence ID" value="EDS15524.1"/>
    <property type="molecule type" value="Genomic_DNA"/>
</dbReference>
<dbReference type="Proteomes" id="UP000004713">
    <property type="component" value="Unassembled WGS sequence"/>
</dbReference>
<comment type="caution">
    <text evidence="1">The sequence shown here is derived from an EMBL/GenBank/DDBJ whole genome shotgun (WGS) entry which is preliminary data.</text>
</comment>
<protein>
    <submittedName>
        <fullName evidence="1">Uncharacterized protein</fullName>
    </submittedName>
</protein>
<proteinExistence type="predicted"/>
<dbReference type="HOGENOM" id="CLU_1977163_0_0_10"/>
<dbReference type="eggNOG" id="ENOG5032QF5">
    <property type="taxonomic scope" value="Bacteria"/>
</dbReference>
<reference evidence="1 2" key="2">
    <citation type="submission" date="2007-11" db="EMBL/GenBank/DDBJ databases">
        <authorList>
            <person name="Fulton L."/>
            <person name="Clifton S."/>
            <person name="Fulton B."/>
            <person name="Xu J."/>
            <person name="Minx P."/>
            <person name="Pepin K.H."/>
            <person name="Johnson M."/>
            <person name="Thiruvilangam P."/>
            <person name="Bhonagiri V."/>
            <person name="Nash W.E."/>
            <person name="Mardis E.R."/>
            <person name="Wilson R.K."/>
        </authorList>
    </citation>
    <scope>NUCLEOTIDE SEQUENCE [LARGE SCALE GENOMIC DNA]</scope>
    <source>
        <strain evidence="1 2">ATCC 43183</strain>
    </source>
</reference>
<dbReference type="AlphaFoldDB" id="B0NQ10"/>
<evidence type="ECO:0000313" key="1">
    <source>
        <dbReference type="EMBL" id="EDS15524.1"/>
    </source>
</evidence>
<organism evidence="1 2">
    <name type="scientific">Bacteroides stercoris ATCC 43183</name>
    <dbReference type="NCBI Taxonomy" id="449673"/>
    <lineage>
        <taxon>Bacteria</taxon>
        <taxon>Pseudomonadati</taxon>
        <taxon>Bacteroidota</taxon>
        <taxon>Bacteroidia</taxon>
        <taxon>Bacteroidales</taxon>
        <taxon>Bacteroidaceae</taxon>
        <taxon>Bacteroides</taxon>
    </lineage>
</organism>
<sequence>MHAPFQVVAYVGHAVKMNQVVFAVADDGQNLFAMRGSKTAVQLFGLTFLKIRDYFLGSAQIAAFLRIIVGRMLGKIAHYLEAGSRVGGHLFVEFDHIESIAHKCNSTTVASLAAVYLDEMPEYESV</sequence>
<name>B0NQ10_BACSE</name>
<reference evidence="1 2" key="1">
    <citation type="submission" date="2007-11" db="EMBL/GenBank/DDBJ databases">
        <title>Draft genome sequence of Bacteroides stercoris(ATCC 43183).</title>
        <authorList>
            <person name="Sudarsanam P."/>
            <person name="Ley R."/>
            <person name="Guruge J."/>
            <person name="Turnbaugh P.J."/>
            <person name="Mahowald M."/>
            <person name="Liep D."/>
            <person name="Gordon J."/>
        </authorList>
    </citation>
    <scope>NUCLEOTIDE SEQUENCE [LARGE SCALE GENOMIC DNA]</scope>
    <source>
        <strain evidence="1 2">ATCC 43183</strain>
    </source>
</reference>
<accession>B0NQ10</accession>